<keyword evidence="4" id="KW-1015">Disulfide bond</keyword>
<keyword evidence="8" id="KW-1185">Reference proteome</keyword>
<dbReference type="InterPro" id="IPR029058">
    <property type="entry name" value="AB_hydrolase_fold"/>
</dbReference>
<evidence type="ECO:0000256" key="3">
    <source>
        <dbReference type="ARBA" id="ARBA00022801"/>
    </source>
</evidence>
<proteinExistence type="inferred from homology"/>
<dbReference type="RefSeq" id="XP_011297876.1">
    <property type="nucleotide sequence ID" value="XM_011299574.1"/>
</dbReference>
<evidence type="ECO:0000256" key="2">
    <source>
        <dbReference type="ARBA" id="ARBA00022487"/>
    </source>
</evidence>
<keyword evidence="3" id="KW-0378">Hydrolase</keyword>
<feature type="domain" description="Carboxylesterase type B" evidence="7">
    <location>
        <begin position="608"/>
        <end position="1146"/>
    </location>
</feature>
<sequence>MNTVGLIVNFLVATWANLIAGTPSLLVNITNGTLEGTTVQTRKGRQIAAFKNIPYALPPVGHLRFQPPQPAEAWSGVRSATEDVPICFQAKNEIFSIDPDNRMTEDCLYLNVYTVETRYHASKSSKKYPVMVWIHGGGFYSGTSHSSLYSPKFLLDHDIVLVTMNYRIEAFGFLSTADSAAYGNQGLKDQVQSLRWVQENIAAFGGDPDNVTIFGESAGAVSVHHLIMSPLTRGLFHRAISQSGTSLNPWTINTQKTAKERAFKLGATLNCPTSDSEEMINCLRTKPAEEIIEISQSWLLVESILLPHFKPVIEPEHPGAFFIEEPLDTLRNGRMADVPWLNGVNANEGSLAVAPLFGLQGSQGVQFIDQQFSAIIPYILIFDESCSPEQQQDVAAKLRRFYFGDQRIDELTRFNLIDLNSDAYFMYGHAVSVKESLKHLKSPIYYYYFQYKSSWSWSKLLGDATRDYGVCHADDLQYLFPIRDVKAPSPYSDEDYQMVDIMTSLWYNFASSGTPTPVDEKYPAHWEPVHSNAFEQLLIEGPSSMRMVQNLHQGTFHFWESLPCPVGLAPRNNHLHVISHLVSIMDASMIVVKIFTWILFSSHTIFASHTVNLKNGTIMGMTMKSSSGREFAAFRGVPYALPPIGPWRFEPPQPSPAWSKIRYTKFDGKKCIHQNVYFQKNYIIGDEDCLYLNIYTPKMEYESEGPNKKYPVMVWFHGGSWSTGSGHSLHYGPQFLLNNDLVLITVNYRLGPFGFLSTGDTVIPGNMGLKDQVHSLRWVQENIEVFGGDPKSVTIFGNGVGAASVHYLMLSPLAKGLFHRAISQSGTVRNPWAFNTYKMAMKSTRRLARDLHCPIGNTEKMLKCLRKIDAKKMAAVELEWPIFDLDPIMPFRPVAEPTHSGAFLTVEPSEMEHMKSGSDVPWMVGTNSDEGIFRVASIYGHRNSGLVEELNAKFNEYAPITLGFADNCPKPLYKKMAKLLRNFYLGDENKKIDHNTKLDVTAMYSDALFNVANHKALHEHALLTTAPIYHYHLTHQSEISYTKFYGDYTSVYGVAHHDEIQYLFPVHEHLFPLARFTDDESKMMEMITTLWFNFAQTGNPMKPDKSPLMGIKWEPVSSEHLEYLLIAGPKNLSMSEDLFSYRIKFWEGLPCPAGIAPSRRFVSVQDEL</sequence>
<evidence type="ECO:0000256" key="4">
    <source>
        <dbReference type="ARBA" id="ARBA00023157"/>
    </source>
</evidence>
<dbReference type="OrthoDB" id="6846267at2759"/>
<evidence type="ECO:0000256" key="5">
    <source>
        <dbReference type="ARBA" id="ARBA00023180"/>
    </source>
</evidence>
<dbReference type="Pfam" id="PF00135">
    <property type="entry name" value="COesterase"/>
    <property type="match status" value="2"/>
</dbReference>
<evidence type="ECO:0000256" key="1">
    <source>
        <dbReference type="ARBA" id="ARBA00005964"/>
    </source>
</evidence>
<dbReference type="FunFam" id="3.40.50.1820:FF:000092">
    <property type="entry name" value="Carboxylic ester hydrolase"/>
    <property type="match status" value="2"/>
</dbReference>
<evidence type="ECO:0000259" key="7">
    <source>
        <dbReference type="Pfam" id="PF00135"/>
    </source>
</evidence>
<dbReference type="GeneID" id="105263387"/>
<dbReference type="Proteomes" id="UP000694866">
    <property type="component" value="Unplaced"/>
</dbReference>
<dbReference type="InterPro" id="IPR019819">
    <property type="entry name" value="Carboxylesterase_B_CS"/>
</dbReference>
<feature type="chain" id="PRO_5040456222" description="Carboxylesterase type B domain-containing protein" evidence="6">
    <location>
        <begin position="22"/>
        <end position="1168"/>
    </location>
</feature>
<dbReference type="Gene3D" id="3.40.50.1820">
    <property type="entry name" value="alpha/beta hydrolase"/>
    <property type="match status" value="2"/>
</dbReference>
<gene>
    <name evidence="9" type="primary">LOC105263387</name>
</gene>
<dbReference type="CDD" id="cd00312">
    <property type="entry name" value="Esterase_lipase"/>
    <property type="match status" value="1"/>
</dbReference>
<dbReference type="SUPFAM" id="SSF53474">
    <property type="entry name" value="alpha/beta-Hydrolases"/>
    <property type="match status" value="2"/>
</dbReference>
<dbReference type="PANTHER" id="PTHR43142">
    <property type="entry name" value="CARBOXYLIC ESTER HYDROLASE"/>
    <property type="match status" value="1"/>
</dbReference>
<dbReference type="AlphaFoldDB" id="A0A9R1SVG4"/>
<dbReference type="GO" id="GO:0052689">
    <property type="term" value="F:carboxylic ester hydrolase activity"/>
    <property type="evidence" value="ECO:0007669"/>
    <property type="project" value="UniProtKB-KW"/>
</dbReference>
<accession>A0A9R1SVG4</accession>
<name>A0A9R1SVG4_9HYME</name>
<dbReference type="PROSITE" id="PS00941">
    <property type="entry name" value="CARBOXYLESTERASE_B_2"/>
    <property type="match status" value="1"/>
</dbReference>
<dbReference type="KEGG" id="fas:105263387"/>
<evidence type="ECO:0000256" key="6">
    <source>
        <dbReference type="SAM" id="SignalP"/>
    </source>
</evidence>
<evidence type="ECO:0000313" key="9">
    <source>
        <dbReference type="RefSeq" id="XP_011297876.1"/>
    </source>
</evidence>
<comment type="similarity">
    <text evidence="1">Belongs to the type-B carboxylesterase/lipase family.</text>
</comment>
<dbReference type="PANTHER" id="PTHR43142:SF1">
    <property type="entry name" value="CARBOXYLIC ESTER HYDROLASE"/>
    <property type="match status" value="1"/>
</dbReference>
<keyword evidence="6" id="KW-0732">Signal</keyword>
<dbReference type="InterPro" id="IPR002018">
    <property type="entry name" value="CarbesteraseB"/>
</dbReference>
<keyword evidence="5" id="KW-0325">Glycoprotein</keyword>
<protein>
    <recommendedName>
        <fullName evidence="7">Carboxylesterase type B domain-containing protein</fullName>
    </recommendedName>
</protein>
<feature type="domain" description="Carboxylesterase type B" evidence="7">
    <location>
        <begin position="25"/>
        <end position="559"/>
    </location>
</feature>
<dbReference type="PROSITE" id="PS00122">
    <property type="entry name" value="CARBOXYLESTERASE_B_1"/>
    <property type="match status" value="1"/>
</dbReference>
<keyword evidence="2" id="KW-0719">Serine esterase</keyword>
<organism evidence="8 9">
    <name type="scientific">Fopius arisanus</name>
    <dbReference type="NCBI Taxonomy" id="64838"/>
    <lineage>
        <taxon>Eukaryota</taxon>
        <taxon>Metazoa</taxon>
        <taxon>Ecdysozoa</taxon>
        <taxon>Arthropoda</taxon>
        <taxon>Hexapoda</taxon>
        <taxon>Insecta</taxon>
        <taxon>Pterygota</taxon>
        <taxon>Neoptera</taxon>
        <taxon>Endopterygota</taxon>
        <taxon>Hymenoptera</taxon>
        <taxon>Apocrita</taxon>
        <taxon>Ichneumonoidea</taxon>
        <taxon>Braconidae</taxon>
        <taxon>Opiinae</taxon>
        <taxon>Fopius</taxon>
    </lineage>
</organism>
<dbReference type="InterPro" id="IPR019826">
    <property type="entry name" value="Carboxylesterase_B_AS"/>
</dbReference>
<feature type="signal peptide" evidence="6">
    <location>
        <begin position="1"/>
        <end position="21"/>
    </location>
</feature>
<reference evidence="9" key="1">
    <citation type="submission" date="2025-08" db="UniProtKB">
        <authorList>
            <consortium name="RefSeq"/>
        </authorList>
    </citation>
    <scope>IDENTIFICATION</scope>
    <source>
        <strain evidence="9">USDA-PBARC FA_bdor</strain>
        <tissue evidence="9">Whole organism</tissue>
    </source>
</reference>
<evidence type="ECO:0000313" key="8">
    <source>
        <dbReference type="Proteomes" id="UP000694866"/>
    </source>
</evidence>